<gene>
    <name evidence="1" type="ORF">GCM10009765_28260</name>
</gene>
<evidence type="ECO:0000313" key="1">
    <source>
        <dbReference type="EMBL" id="GAA1677300.1"/>
    </source>
</evidence>
<protein>
    <submittedName>
        <fullName evidence="1">Uncharacterized protein</fullName>
    </submittedName>
</protein>
<sequence length="51" mass="5370">MLKKVLTYGIIILLIFWVATRPDSASHAVSAIGQGLANVGNGLANFLSNLT</sequence>
<dbReference type="EMBL" id="BAAANY010000009">
    <property type="protein sequence ID" value="GAA1677300.1"/>
    <property type="molecule type" value="Genomic_DNA"/>
</dbReference>
<dbReference type="RefSeq" id="WP_344310515.1">
    <property type="nucleotide sequence ID" value="NZ_BAAANY010000009.1"/>
</dbReference>
<dbReference type="Proteomes" id="UP001500618">
    <property type="component" value="Unassembled WGS sequence"/>
</dbReference>
<name>A0ABP4SS30_9ACTN</name>
<reference evidence="2" key="1">
    <citation type="journal article" date="2019" name="Int. J. Syst. Evol. Microbiol.">
        <title>The Global Catalogue of Microorganisms (GCM) 10K type strain sequencing project: providing services to taxonomists for standard genome sequencing and annotation.</title>
        <authorList>
            <consortium name="The Broad Institute Genomics Platform"/>
            <consortium name="The Broad Institute Genome Sequencing Center for Infectious Disease"/>
            <person name="Wu L."/>
            <person name="Ma J."/>
        </authorList>
    </citation>
    <scope>NUCLEOTIDE SEQUENCE [LARGE SCALE GENOMIC DNA]</scope>
    <source>
        <strain evidence="2">JCM 14718</strain>
    </source>
</reference>
<accession>A0ABP4SS30</accession>
<comment type="caution">
    <text evidence="1">The sequence shown here is derived from an EMBL/GenBank/DDBJ whole genome shotgun (WGS) entry which is preliminary data.</text>
</comment>
<proteinExistence type="predicted"/>
<evidence type="ECO:0000313" key="2">
    <source>
        <dbReference type="Proteomes" id="UP001500618"/>
    </source>
</evidence>
<organism evidence="1 2">
    <name type="scientific">Fodinicola feengrottensis</name>
    <dbReference type="NCBI Taxonomy" id="435914"/>
    <lineage>
        <taxon>Bacteria</taxon>
        <taxon>Bacillati</taxon>
        <taxon>Actinomycetota</taxon>
        <taxon>Actinomycetes</taxon>
        <taxon>Mycobacteriales</taxon>
        <taxon>Fodinicola</taxon>
    </lineage>
</organism>
<keyword evidence="2" id="KW-1185">Reference proteome</keyword>